<proteinExistence type="predicted"/>
<accession>A0AA88D7A7</accession>
<protein>
    <submittedName>
        <fullName evidence="1">Uncharacterized protein</fullName>
    </submittedName>
</protein>
<organism evidence="1 2">
    <name type="scientific">Ficus carica</name>
    <name type="common">Common fig</name>
    <dbReference type="NCBI Taxonomy" id="3494"/>
    <lineage>
        <taxon>Eukaryota</taxon>
        <taxon>Viridiplantae</taxon>
        <taxon>Streptophyta</taxon>
        <taxon>Embryophyta</taxon>
        <taxon>Tracheophyta</taxon>
        <taxon>Spermatophyta</taxon>
        <taxon>Magnoliopsida</taxon>
        <taxon>eudicotyledons</taxon>
        <taxon>Gunneridae</taxon>
        <taxon>Pentapetalae</taxon>
        <taxon>rosids</taxon>
        <taxon>fabids</taxon>
        <taxon>Rosales</taxon>
        <taxon>Moraceae</taxon>
        <taxon>Ficeae</taxon>
        <taxon>Ficus</taxon>
    </lineage>
</organism>
<name>A0AA88D7A7_FICCA</name>
<keyword evidence="2" id="KW-1185">Reference proteome</keyword>
<sequence length="66" mass="6663">MSLTFIVPCGMGPSGGGGRSGVEYRVGVIRLLALDSGDVCLCYVRRSFVAGVSPGVNRGCIGATGL</sequence>
<gene>
    <name evidence="1" type="ORF">TIFTF001_017783</name>
</gene>
<evidence type="ECO:0000313" key="2">
    <source>
        <dbReference type="Proteomes" id="UP001187192"/>
    </source>
</evidence>
<comment type="caution">
    <text evidence="1">The sequence shown here is derived from an EMBL/GenBank/DDBJ whole genome shotgun (WGS) entry which is preliminary data.</text>
</comment>
<dbReference type="Proteomes" id="UP001187192">
    <property type="component" value="Unassembled WGS sequence"/>
</dbReference>
<evidence type="ECO:0000313" key="1">
    <source>
        <dbReference type="EMBL" id="GMN48608.1"/>
    </source>
</evidence>
<dbReference type="EMBL" id="BTGU01000028">
    <property type="protein sequence ID" value="GMN48608.1"/>
    <property type="molecule type" value="Genomic_DNA"/>
</dbReference>
<dbReference type="AlphaFoldDB" id="A0AA88D7A7"/>
<reference evidence="1" key="1">
    <citation type="submission" date="2023-07" db="EMBL/GenBank/DDBJ databases">
        <title>draft genome sequence of fig (Ficus carica).</title>
        <authorList>
            <person name="Takahashi T."/>
            <person name="Nishimura K."/>
        </authorList>
    </citation>
    <scope>NUCLEOTIDE SEQUENCE</scope>
</reference>